<keyword evidence="1" id="KW-0479">Metal-binding</keyword>
<dbReference type="HOGENOM" id="CLU_028814_0_0_1"/>
<feature type="compositionally biased region" description="Basic residues" evidence="6">
    <location>
        <begin position="391"/>
        <end position="401"/>
    </location>
</feature>
<evidence type="ECO:0000259" key="7">
    <source>
        <dbReference type="PROSITE" id="PS50157"/>
    </source>
</evidence>
<dbReference type="STRING" id="857340.A0A086TE94"/>
<dbReference type="FunFam" id="3.30.160.60:FF:000358">
    <property type="entry name" value="zinc finger protein 24"/>
    <property type="match status" value="1"/>
</dbReference>
<sequence length="487" mass="54208">MALTAHPGAQNHWGRWPQQMAQEYAMMDHDQQLMSYGSRPQSLSIMTGQMMAPHYMVNTYSSGPIHTVPAPQYHGTNSYGPYGGPGHVATHTALPFKPEYHEIPDAGHTPTAMVRQDDKPPMLANGQLSPPSSRRGSEVKLEKEVELLEPAPIFNAKTITANQTLDPKDRVDFDTNVDQLMKAIQFDEPSSADSDLQPFTPMASPQMDMISAGSSPASSSMSPCSSSQGSAMPKKYFCDGPGCNKGFSQKTHLVIHKRTHTGNRPYVCRHPGCNLTFSQLGNLKTHERRHTGERPYKCSKCDKTFAQKGNVKSHEETHEGKKPYRCLLENCDKRFSQLGNMKTHQNNFHKEALQDLTAKFAKFSTLGYIPDEYRKLFEYFKLHYKNSNKGIKGRGKARKIARKETRDAPRKVSTSKPAAAAQREQKVPQEPMYTMAAGQSSMVDNVPRSGNFSPVFPSDDMGCQNANTGHMLYEGGHARQMGFGALY</sequence>
<evidence type="ECO:0000313" key="9">
    <source>
        <dbReference type="Proteomes" id="UP000029964"/>
    </source>
</evidence>
<feature type="region of interest" description="Disordered" evidence="6">
    <location>
        <begin position="107"/>
        <end position="137"/>
    </location>
</feature>
<dbReference type="Gene3D" id="3.30.160.60">
    <property type="entry name" value="Classic Zinc Finger"/>
    <property type="match status" value="4"/>
</dbReference>
<dbReference type="InterPro" id="IPR036236">
    <property type="entry name" value="Znf_C2H2_sf"/>
</dbReference>
<accession>A0A086TE94</accession>
<evidence type="ECO:0000256" key="3">
    <source>
        <dbReference type="ARBA" id="ARBA00022771"/>
    </source>
</evidence>
<protein>
    <submittedName>
        <fullName evidence="8">Asparagine-rich zinc finger protein-like protein</fullName>
    </submittedName>
</protein>
<keyword evidence="3 5" id="KW-0863">Zinc-finger</keyword>
<name>A0A086TE94_HAPC1</name>
<dbReference type="FunFam" id="3.30.160.60:FF:000125">
    <property type="entry name" value="Putative zinc finger protein 143"/>
    <property type="match status" value="1"/>
</dbReference>
<dbReference type="GO" id="GO:0000978">
    <property type="term" value="F:RNA polymerase II cis-regulatory region sequence-specific DNA binding"/>
    <property type="evidence" value="ECO:0007669"/>
    <property type="project" value="TreeGrafter"/>
</dbReference>
<dbReference type="PANTHER" id="PTHR19818">
    <property type="entry name" value="ZINC FINGER PROTEIN ZIC AND GLI"/>
    <property type="match status" value="1"/>
</dbReference>
<dbReference type="OrthoDB" id="427030at2759"/>
<dbReference type="GO" id="GO:0008270">
    <property type="term" value="F:zinc ion binding"/>
    <property type="evidence" value="ECO:0007669"/>
    <property type="project" value="UniProtKB-KW"/>
</dbReference>
<feature type="domain" description="C2H2-type" evidence="7">
    <location>
        <begin position="296"/>
        <end position="323"/>
    </location>
</feature>
<feature type="region of interest" description="Disordered" evidence="6">
    <location>
        <begin position="391"/>
        <end position="429"/>
    </location>
</feature>
<keyword evidence="2" id="KW-0677">Repeat</keyword>
<evidence type="ECO:0000256" key="6">
    <source>
        <dbReference type="SAM" id="MobiDB-lite"/>
    </source>
</evidence>
<dbReference type="PROSITE" id="PS50157">
    <property type="entry name" value="ZINC_FINGER_C2H2_2"/>
    <property type="match status" value="4"/>
</dbReference>
<dbReference type="FunFam" id="3.30.160.60:FF:000072">
    <property type="entry name" value="zinc finger protein 143 isoform X1"/>
    <property type="match status" value="1"/>
</dbReference>
<dbReference type="EMBL" id="JPKY01000008">
    <property type="protein sequence ID" value="KFH47676.1"/>
    <property type="molecule type" value="Genomic_DNA"/>
</dbReference>
<dbReference type="GO" id="GO:0000981">
    <property type="term" value="F:DNA-binding transcription factor activity, RNA polymerase II-specific"/>
    <property type="evidence" value="ECO:0007669"/>
    <property type="project" value="UniProtKB-ARBA"/>
</dbReference>
<proteinExistence type="predicted"/>
<evidence type="ECO:0000313" key="8">
    <source>
        <dbReference type="EMBL" id="KFH47676.1"/>
    </source>
</evidence>
<dbReference type="PANTHER" id="PTHR19818:SF139">
    <property type="entry name" value="PAIR-RULE PROTEIN ODD-PAIRED"/>
    <property type="match status" value="1"/>
</dbReference>
<feature type="domain" description="C2H2-type" evidence="7">
    <location>
        <begin position="266"/>
        <end position="295"/>
    </location>
</feature>
<dbReference type="Proteomes" id="UP000029964">
    <property type="component" value="Unassembled WGS sequence"/>
</dbReference>
<organism evidence="8 9">
    <name type="scientific">Hapsidospora chrysogenum (strain ATCC 11550 / CBS 779.69 / DSM 880 / IAM 14645 / JCM 23072 / IMI 49137)</name>
    <name type="common">Acremonium chrysogenum</name>
    <dbReference type="NCBI Taxonomy" id="857340"/>
    <lineage>
        <taxon>Eukaryota</taxon>
        <taxon>Fungi</taxon>
        <taxon>Dikarya</taxon>
        <taxon>Ascomycota</taxon>
        <taxon>Pezizomycotina</taxon>
        <taxon>Sordariomycetes</taxon>
        <taxon>Hypocreomycetidae</taxon>
        <taxon>Hypocreales</taxon>
        <taxon>Bionectriaceae</taxon>
        <taxon>Hapsidospora</taxon>
    </lineage>
</organism>
<evidence type="ECO:0000256" key="4">
    <source>
        <dbReference type="ARBA" id="ARBA00022833"/>
    </source>
</evidence>
<dbReference type="SMART" id="SM00355">
    <property type="entry name" value="ZnF_C2H2"/>
    <property type="match status" value="4"/>
</dbReference>
<dbReference type="GO" id="GO:0005634">
    <property type="term" value="C:nucleus"/>
    <property type="evidence" value="ECO:0007669"/>
    <property type="project" value="TreeGrafter"/>
</dbReference>
<dbReference type="PROSITE" id="PS00028">
    <property type="entry name" value="ZINC_FINGER_C2H2_1"/>
    <property type="match status" value="4"/>
</dbReference>
<dbReference type="SUPFAM" id="SSF57667">
    <property type="entry name" value="beta-beta-alpha zinc fingers"/>
    <property type="match status" value="2"/>
</dbReference>
<feature type="domain" description="C2H2-type" evidence="7">
    <location>
        <begin position="324"/>
        <end position="349"/>
    </location>
</feature>
<evidence type="ECO:0000256" key="5">
    <source>
        <dbReference type="PROSITE-ProRule" id="PRU00042"/>
    </source>
</evidence>
<evidence type="ECO:0000256" key="2">
    <source>
        <dbReference type="ARBA" id="ARBA00022737"/>
    </source>
</evidence>
<evidence type="ECO:0000256" key="1">
    <source>
        <dbReference type="ARBA" id="ARBA00022723"/>
    </source>
</evidence>
<keyword evidence="4" id="KW-0862">Zinc</keyword>
<dbReference type="AlphaFoldDB" id="A0A086TE94"/>
<dbReference type="Pfam" id="PF00096">
    <property type="entry name" value="zf-C2H2"/>
    <property type="match status" value="4"/>
</dbReference>
<dbReference type="GO" id="GO:0045944">
    <property type="term" value="P:positive regulation of transcription by RNA polymerase II"/>
    <property type="evidence" value="ECO:0007669"/>
    <property type="project" value="UniProtKB-ARBA"/>
</dbReference>
<dbReference type="InterPro" id="IPR013087">
    <property type="entry name" value="Znf_C2H2_type"/>
</dbReference>
<reference evidence="9" key="1">
    <citation type="journal article" date="2014" name="Genome Announc.">
        <title>Genome sequence and annotation of Acremonium chrysogenum, producer of the beta-lactam antibiotic cephalosporin C.</title>
        <authorList>
            <person name="Terfehr D."/>
            <person name="Dahlmann T.A."/>
            <person name="Specht T."/>
            <person name="Zadra I."/>
            <person name="Kuernsteiner H."/>
            <person name="Kueck U."/>
        </authorList>
    </citation>
    <scope>NUCLEOTIDE SEQUENCE [LARGE SCALE GENOMIC DNA]</scope>
    <source>
        <strain evidence="9">ATCC 11550 / CBS 779.69 / DSM 880 / IAM 14645 / JCM 23072 / IMI 49137</strain>
    </source>
</reference>
<keyword evidence="9" id="KW-1185">Reference proteome</keyword>
<comment type="caution">
    <text evidence="8">The sequence shown here is derived from an EMBL/GenBank/DDBJ whole genome shotgun (WGS) entry which is preliminary data.</text>
</comment>
<gene>
    <name evidence="8" type="ORF">ACRE_015880</name>
</gene>
<feature type="domain" description="C2H2-type" evidence="7">
    <location>
        <begin position="236"/>
        <end position="265"/>
    </location>
</feature>
<dbReference type="InterPro" id="IPR050329">
    <property type="entry name" value="GLI_C2H2-zinc-finger"/>
</dbReference>